<evidence type="ECO:0000313" key="4">
    <source>
        <dbReference type="Proteomes" id="UP000181980"/>
    </source>
</evidence>
<dbReference type="PANTHER" id="PTHR43752">
    <property type="entry name" value="BNR/ASP-BOX REPEAT FAMILY PROTEIN"/>
    <property type="match status" value="1"/>
</dbReference>
<protein>
    <submittedName>
        <fullName evidence="3">Predicted neuraminidase (Sialidase)</fullName>
    </submittedName>
</protein>
<dbReference type="CDD" id="cd15482">
    <property type="entry name" value="Sialidase_non-viral"/>
    <property type="match status" value="1"/>
</dbReference>
<dbReference type="AlphaFoldDB" id="A0A1H5LCM0"/>
<evidence type="ECO:0000256" key="1">
    <source>
        <dbReference type="SAM" id="MobiDB-lite"/>
    </source>
</evidence>
<dbReference type="InterPro" id="IPR011040">
    <property type="entry name" value="Sialidase"/>
</dbReference>
<dbReference type="EMBL" id="FNUC01000003">
    <property type="protein sequence ID" value="SEE74775.1"/>
    <property type="molecule type" value="Genomic_DNA"/>
</dbReference>
<sequence length="414" mass="45255">MTDSRTPTPDELDAALESALRGPSIVSGADLASVPVRFDYGMTLGIDATAGGRLWSASIAGGDNHLAFVVLRRSDDGGRTWSDPVTLVNPGSADDALRRRSLVGAVWVDPHNRLWLFVDQAVTYFDGRAGTWALSSPDADADELTWSAPRRIADGALLNKPVVLSDRSWVMTGSLWDRTRIEPGQPASVAPWAVNPFHDHFGDLDEHRGAWVRRSLDEGLSWEHTATIRFGPPEFDEPRLVQRTDGTLWLTARLASGGLAETTGDPTATRWKQPRPSSVIRQPSSRHALQRLRSGALLLVKNGSELGRPAPGHGRSELTAYLSHDDGVTWTRGLVLDGRSKVAYPDIAELPYGRICVSYDHNRRTDGQVLLARFTEDAITAGRSDLVERIVVSEPDPAARDARLHRESNPHANA</sequence>
<dbReference type="RefSeq" id="WP_069115060.1">
    <property type="nucleotide sequence ID" value="NZ_FNUC01000003.1"/>
</dbReference>
<dbReference type="Proteomes" id="UP000181980">
    <property type="component" value="Unassembled WGS sequence"/>
</dbReference>
<organism evidence="3 4">
    <name type="scientific">Jiangella alba</name>
    <dbReference type="NCBI Taxonomy" id="561176"/>
    <lineage>
        <taxon>Bacteria</taxon>
        <taxon>Bacillati</taxon>
        <taxon>Actinomycetota</taxon>
        <taxon>Actinomycetes</taxon>
        <taxon>Jiangellales</taxon>
        <taxon>Jiangellaceae</taxon>
        <taxon>Jiangella</taxon>
    </lineage>
</organism>
<dbReference type="Gene3D" id="2.120.10.10">
    <property type="match status" value="1"/>
</dbReference>
<gene>
    <name evidence="3" type="ORF">SAMN04488561_2530</name>
</gene>
<dbReference type="SUPFAM" id="SSF50939">
    <property type="entry name" value="Sialidases"/>
    <property type="match status" value="1"/>
</dbReference>
<feature type="domain" description="Sialidase" evidence="2">
    <location>
        <begin position="53"/>
        <end position="354"/>
    </location>
</feature>
<dbReference type="OrthoDB" id="41724at2"/>
<feature type="region of interest" description="Disordered" evidence="1">
    <location>
        <begin position="259"/>
        <end position="279"/>
    </location>
</feature>
<dbReference type="Pfam" id="PF13088">
    <property type="entry name" value="BNR_2"/>
    <property type="match status" value="1"/>
</dbReference>
<keyword evidence="4" id="KW-1185">Reference proteome</keyword>
<name>A0A1H5LCM0_9ACTN</name>
<dbReference type="InterPro" id="IPR036278">
    <property type="entry name" value="Sialidase_sf"/>
</dbReference>
<reference evidence="4" key="1">
    <citation type="submission" date="2016-10" db="EMBL/GenBank/DDBJ databases">
        <authorList>
            <person name="Varghese N."/>
            <person name="Submissions S."/>
        </authorList>
    </citation>
    <scope>NUCLEOTIDE SEQUENCE [LARGE SCALE GENOMIC DNA]</scope>
    <source>
        <strain evidence="4">DSM 45237</strain>
    </source>
</reference>
<dbReference type="PANTHER" id="PTHR43752:SF2">
    <property type="entry name" value="BNR_ASP-BOX REPEAT FAMILY PROTEIN"/>
    <property type="match status" value="1"/>
</dbReference>
<dbReference type="STRING" id="561176.SAMN04488561_2530"/>
<evidence type="ECO:0000313" key="3">
    <source>
        <dbReference type="EMBL" id="SEE74775.1"/>
    </source>
</evidence>
<proteinExistence type="predicted"/>
<accession>A0A1H5LCM0</accession>
<evidence type="ECO:0000259" key="2">
    <source>
        <dbReference type="Pfam" id="PF13088"/>
    </source>
</evidence>